<evidence type="ECO:0000313" key="1">
    <source>
        <dbReference type="EMBL" id="JAI01801.1"/>
    </source>
</evidence>
<reference evidence="1" key="2">
    <citation type="journal article" date="2015" name="Fish Shellfish Immunol.">
        <title>Early steps in the European eel (Anguilla anguilla)-Vibrio vulnificus interaction in the gills: Role of the RtxA13 toxin.</title>
        <authorList>
            <person name="Callol A."/>
            <person name="Pajuelo D."/>
            <person name="Ebbesson L."/>
            <person name="Teles M."/>
            <person name="MacKenzie S."/>
            <person name="Amaro C."/>
        </authorList>
    </citation>
    <scope>NUCLEOTIDE SEQUENCE</scope>
</reference>
<accession>A0A0E9XJ15</accession>
<organism evidence="1">
    <name type="scientific">Anguilla anguilla</name>
    <name type="common">European freshwater eel</name>
    <name type="synonym">Muraena anguilla</name>
    <dbReference type="NCBI Taxonomy" id="7936"/>
    <lineage>
        <taxon>Eukaryota</taxon>
        <taxon>Metazoa</taxon>
        <taxon>Chordata</taxon>
        <taxon>Craniata</taxon>
        <taxon>Vertebrata</taxon>
        <taxon>Euteleostomi</taxon>
        <taxon>Actinopterygii</taxon>
        <taxon>Neopterygii</taxon>
        <taxon>Teleostei</taxon>
        <taxon>Anguilliformes</taxon>
        <taxon>Anguillidae</taxon>
        <taxon>Anguilla</taxon>
    </lineage>
</organism>
<protein>
    <submittedName>
        <fullName evidence="1">Uncharacterized protein</fullName>
    </submittedName>
</protein>
<proteinExistence type="predicted"/>
<name>A0A0E9XJ15_ANGAN</name>
<dbReference type="AlphaFoldDB" id="A0A0E9XJ15"/>
<dbReference type="EMBL" id="GBXM01006777">
    <property type="protein sequence ID" value="JAI01801.1"/>
    <property type="molecule type" value="Transcribed_RNA"/>
</dbReference>
<sequence>MVSNGICMTDRKSHQKCYLKNFLTNHREQWIEIHLFPHTVYRAEEKLIKGYTTVKELTAMGLGVLLNAKFTFIFSSFKTSLMYCREDQDTTFFLHKLSANSLKSGHHQAFLCENQSLTDALFMHKVNVSLST</sequence>
<reference evidence="1" key="1">
    <citation type="submission" date="2014-11" db="EMBL/GenBank/DDBJ databases">
        <authorList>
            <person name="Amaro Gonzalez C."/>
        </authorList>
    </citation>
    <scope>NUCLEOTIDE SEQUENCE</scope>
</reference>